<evidence type="ECO:0008006" key="3">
    <source>
        <dbReference type="Google" id="ProtNLM"/>
    </source>
</evidence>
<dbReference type="AlphaFoldDB" id="A0A0D2NL60"/>
<sequence>VRLFIRPLRVQNSKAWISGVPTNVAKLFDWFDDIVTLHEEMYESLCLARDTMTPTTDRVSEVLRHFVLNAEVYQPYLVRLSDVSEEIMALTDSRNNDLGQFISLQQ</sequence>
<protein>
    <recommendedName>
        <fullName evidence="3">DH domain-containing protein</fullName>
    </recommendedName>
</protein>
<evidence type="ECO:0000313" key="1">
    <source>
        <dbReference type="EMBL" id="KJA17346.1"/>
    </source>
</evidence>
<dbReference type="OMA" id="WLEDIVH"/>
<dbReference type="Gene3D" id="1.20.900.10">
    <property type="entry name" value="Dbl homology (DH) domain"/>
    <property type="match status" value="1"/>
</dbReference>
<organism evidence="1 2">
    <name type="scientific">Hypholoma sublateritium (strain FD-334 SS-4)</name>
    <dbReference type="NCBI Taxonomy" id="945553"/>
    <lineage>
        <taxon>Eukaryota</taxon>
        <taxon>Fungi</taxon>
        <taxon>Dikarya</taxon>
        <taxon>Basidiomycota</taxon>
        <taxon>Agaricomycotina</taxon>
        <taxon>Agaricomycetes</taxon>
        <taxon>Agaricomycetidae</taxon>
        <taxon>Agaricales</taxon>
        <taxon>Agaricineae</taxon>
        <taxon>Strophariaceae</taxon>
        <taxon>Hypholoma</taxon>
    </lineage>
</organism>
<reference evidence="2" key="1">
    <citation type="submission" date="2014-04" db="EMBL/GenBank/DDBJ databases">
        <title>Evolutionary Origins and Diversification of the Mycorrhizal Mutualists.</title>
        <authorList>
            <consortium name="DOE Joint Genome Institute"/>
            <consortium name="Mycorrhizal Genomics Consortium"/>
            <person name="Kohler A."/>
            <person name="Kuo A."/>
            <person name="Nagy L.G."/>
            <person name="Floudas D."/>
            <person name="Copeland A."/>
            <person name="Barry K.W."/>
            <person name="Cichocki N."/>
            <person name="Veneault-Fourrey C."/>
            <person name="LaButti K."/>
            <person name="Lindquist E.A."/>
            <person name="Lipzen A."/>
            <person name="Lundell T."/>
            <person name="Morin E."/>
            <person name="Murat C."/>
            <person name="Riley R."/>
            <person name="Ohm R."/>
            <person name="Sun H."/>
            <person name="Tunlid A."/>
            <person name="Henrissat B."/>
            <person name="Grigoriev I.V."/>
            <person name="Hibbett D.S."/>
            <person name="Martin F."/>
        </authorList>
    </citation>
    <scope>NUCLEOTIDE SEQUENCE [LARGE SCALE GENOMIC DNA]</scope>
    <source>
        <strain evidence="2">FD-334 SS-4</strain>
    </source>
</reference>
<dbReference type="SUPFAM" id="SSF48065">
    <property type="entry name" value="DBL homology domain (DH-domain)"/>
    <property type="match status" value="1"/>
</dbReference>
<evidence type="ECO:0000313" key="2">
    <source>
        <dbReference type="Proteomes" id="UP000054270"/>
    </source>
</evidence>
<name>A0A0D2NL60_HYPSF</name>
<dbReference type="InterPro" id="IPR035899">
    <property type="entry name" value="DBL_dom_sf"/>
</dbReference>
<dbReference type="OrthoDB" id="1716625at2759"/>
<gene>
    <name evidence="1" type="ORF">HYPSUDRAFT_96616</name>
</gene>
<feature type="non-terminal residue" evidence="1">
    <location>
        <position position="1"/>
    </location>
</feature>
<dbReference type="STRING" id="945553.A0A0D2NL60"/>
<keyword evidence="2" id="KW-1185">Reference proteome</keyword>
<dbReference type="Proteomes" id="UP000054270">
    <property type="component" value="Unassembled WGS sequence"/>
</dbReference>
<dbReference type="EMBL" id="KN817605">
    <property type="protein sequence ID" value="KJA17346.1"/>
    <property type="molecule type" value="Genomic_DNA"/>
</dbReference>
<accession>A0A0D2NL60</accession>
<proteinExistence type="predicted"/>
<feature type="non-terminal residue" evidence="1">
    <location>
        <position position="106"/>
    </location>
</feature>